<proteinExistence type="inferred from homology"/>
<organism evidence="5 6">
    <name type="scientific">Cystobacter ferrugineus</name>
    <dbReference type="NCBI Taxonomy" id="83449"/>
    <lineage>
        <taxon>Bacteria</taxon>
        <taxon>Pseudomonadati</taxon>
        <taxon>Myxococcota</taxon>
        <taxon>Myxococcia</taxon>
        <taxon>Myxococcales</taxon>
        <taxon>Cystobacterineae</taxon>
        <taxon>Archangiaceae</taxon>
        <taxon>Cystobacter</taxon>
    </lineage>
</organism>
<evidence type="ECO:0000313" key="6">
    <source>
        <dbReference type="Proteomes" id="UP000182229"/>
    </source>
</evidence>
<dbReference type="SUPFAM" id="SSF46785">
    <property type="entry name" value="Winged helix' DNA-binding domain"/>
    <property type="match status" value="1"/>
</dbReference>
<evidence type="ECO:0000256" key="3">
    <source>
        <dbReference type="ARBA" id="ARBA00023125"/>
    </source>
</evidence>
<dbReference type="EMBL" id="MPIN01000017">
    <property type="protein sequence ID" value="OJH34668.1"/>
    <property type="molecule type" value="Genomic_DNA"/>
</dbReference>
<dbReference type="Pfam" id="PF03965">
    <property type="entry name" value="Penicillinase_R"/>
    <property type="match status" value="1"/>
</dbReference>
<dbReference type="InterPro" id="IPR036390">
    <property type="entry name" value="WH_DNA-bd_sf"/>
</dbReference>
<dbReference type="PIRSF" id="PIRSF019455">
    <property type="entry name" value="CopR_AtkY"/>
    <property type="match status" value="1"/>
</dbReference>
<comment type="caution">
    <text evidence="5">The sequence shown here is derived from an EMBL/GenBank/DDBJ whole genome shotgun (WGS) entry which is preliminary data.</text>
</comment>
<dbReference type="STRING" id="83449.BON30_41630"/>
<reference evidence="5 6" key="2">
    <citation type="submission" date="2016-12" db="EMBL/GenBank/DDBJ databases">
        <title>Draft Genome Sequence of Cystobacter ferrugineus Strain Cbfe23.</title>
        <authorList>
            <person name="Akbar S."/>
            <person name="Dowd S.E."/>
            <person name="Stevens D.C."/>
        </authorList>
    </citation>
    <scope>NUCLEOTIDE SEQUENCE [LARGE SCALE GENOMIC DNA]</scope>
    <source>
        <strain evidence="5 6">Cbfe23</strain>
    </source>
</reference>
<evidence type="ECO:0000313" key="5">
    <source>
        <dbReference type="EMBL" id="OJH34668.1"/>
    </source>
</evidence>
<dbReference type="InterPro" id="IPR005650">
    <property type="entry name" value="BlaI_family"/>
</dbReference>
<dbReference type="InterPro" id="IPR036388">
    <property type="entry name" value="WH-like_DNA-bd_sf"/>
</dbReference>
<dbReference type="AlphaFoldDB" id="A0A1L9AXD2"/>
<dbReference type="RefSeq" id="WP_071904150.1">
    <property type="nucleotide sequence ID" value="NZ_MPIN01000017.1"/>
</dbReference>
<protein>
    <submittedName>
        <fullName evidence="5">Transcriptional regulator</fullName>
    </submittedName>
</protein>
<name>A0A1L9AXD2_9BACT</name>
<keyword evidence="2" id="KW-0805">Transcription regulation</keyword>
<keyword evidence="6" id="KW-1185">Reference proteome</keyword>
<gene>
    <name evidence="5" type="ORF">BON30_41630</name>
</gene>
<dbReference type="OrthoDB" id="279010at2"/>
<evidence type="ECO:0000256" key="4">
    <source>
        <dbReference type="ARBA" id="ARBA00023163"/>
    </source>
</evidence>
<dbReference type="Gene3D" id="1.10.4040.10">
    <property type="entry name" value="Penicillinase repressor domain"/>
    <property type="match status" value="1"/>
</dbReference>
<keyword evidence="3" id="KW-0238">DNA-binding</keyword>
<dbReference type="Gene3D" id="1.10.10.10">
    <property type="entry name" value="Winged helix-like DNA-binding domain superfamily/Winged helix DNA-binding domain"/>
    <property type="match status" value="1"/>
</dbReference>
<sequence length="131" mass="14757">MSEPKLPRPTDAELAILQVLWERGPSTVREVHEALNKGDASTGYTTVLKLMQIMTEKGLVERDESQRAHVYRTRVSQQKTQRQLVTDLLNRAFGGSPARLAMQALSTKKASAEELAELRQLLDTLEEEEKP</sequence>
<comment type="similarity">
    <text evidence="1">Belongs to the BlaI transcriptional regulatory family.</text>
</comment>
<evidence type="ECO:0000256" key="2">
    <source>
        <dbReference type="ARBA" id="ARBA00023015"/>
    </source>
</evidence>
<dbReference type="GO" id="GO:0045892">
    <property type="term" value="P:negative regulation of DNA-templated transcription"/>
    <property type="evidence" value="ECO:0007669"/>
    <property type="project" value="InterPro"/>
</dbReference>
<reference evidence="6" key="1">
    <citation type="submission" date="2016-11" db="EMBL/GenBank/DDBJ databases">
        <authorList>
            <person name="Shukria A."/>
            <person name="Stevens D.C."/>
        </authorList>
    </citation>
    <scope>NUCLEOTIDE SEQUENCE [LARGE SCALE GENOMIC DNA]</scope>
    <source>
        <strain evidence="6">Cbfe23</strain>
    </source>
</reference>
<accession>A0A1L9AXD2</accession>
<dbReference type="Proteomes" id="UP000182229">
    <property type="component" value="Unassembled WGS sequence"/>
</dbReference>
<evidence type="ECO:0000256" key="1">
    <source>
        <dbReference type="ARBA" id="ARBA00011046"/>
    </source>
</evidence>
<keyword evidence="4" id="KW-0804">Transcription</keyword>
<dbReference type="GO" id="GO:0003677">
    <property type="term" value="F:DNA binding"/>
    <property type="evidence" value="ECO:0007669"/>
    <property type="project" value="UniProtKB-KW"/>
</dbReference>